<dbReference type="InterPro" id="IPR050553">
    <property type="entry name" value="Thioredoxin_ResA/DsbE_sf"/>
</dbReference>
<keyword evidence="4" id="KW-1185">Reference proteome</keyword>
<evidence type="ECO:0000256" key="1">
    <source>
        <dbReference type="SAM" id="Phobius"/>
    </source>
</evidence>
<name>A0A9X2REU4_9BACT</name>
<sequence>MNEKEQKPKKTSSFKKELLQWGAIFLIGAILYGTGYHTEVIGKLQSVILYTGLFQPDVEESVVHGNSADYNMQLLTLDGTPVSFSDFKGKTIFLNFWATWCPPCIAEMPNIQRLHDDIQSNEIVFVMASLDRDPQKARDFIERKEFSFPVYSVRSKPRVYDASIVPTTYVISPTGEIVLKHQGMANYNTDRFKNFLSAVSSLQPAEWNAADTDSAESR</sequence>
<feature type="transmembrane region" description="Helical" evidence="1">
    <location>
        <begin position="21"/>
        <end position="38"/>
    </location>
</feature>
<evidence type="ECO:0000313" key="4">
    <source>
        <dbReference type="Proteomes" id="UP001139125"/>
    </source>
</evidence>
<dbReference type="PROSITE" id="PS51352">
    <property type="entry name" value="THIOREDOXIN_2"/>
    <property type="match status" value="1"/>
</dbReference>
<gene>
    <name evidence="3" type="ORF">NM125_06700</name>
</gene>
<evidence type="ECO:0000313" key="3">
    <source>
        <dbReference type="EMBL" id="MCP9291267.1"/>
    </source>
</evidence>
<evidence type="ECO:0000259" key="2">
    <source>
        <dbReference type="PROSITE" id="PS51352"/>
    </source>
</evidence>
<proteinExistence type="predicted"/>
<dbReference type="PANTHER" id="PTHR42852:SF17">
    <property type="entry name" value="THIOREDOXIN-LIKE PROTEIN HI_1115"/>
    <property type="match status" value="1"/>
</dbReference>
<keyword evidence="1" id="KW-0472">Membrane</keyword>
<protein>
    <submittedName>
        <fullName evidence="3">TlpA family protein disulfide reductase</fullName>
    </submittedName>
</protein>
<keyword evidence="1" id="KW-0812">Transmembrane</keyword>
<dbReference type="InterPro" id="IPR036249">
    <property type="entry name" value="Thioredoxin-like_sf"/>
</dbReference>
<keyword evidence="1" id="KW-1133">Transmembrane helix</keyword>
<dbReference type="PANTHER" id="PTHR42852">
    <property type="entry name" value="THIOL:DISULFIDE INTERCHANGE PROTEIN DSBE"/>
    <property type="match status" value="1"/>
</dbReference>
<dbReference type="SUPFAM" id="SSF52833">
    <property type="entry name" value="Thioredoxin-like"/>
    <property type="match status" value="1"/>
</dbReference>
<dbReference type="CDD" id="cd02966">
    <property type="entry name" value="TlpA_like_family"/>
    <property type="match status" value="1"/>
</dbReference>
<feature type="domain" description="Thioredoxin" evidence="2">
    <location>
        <begin position="49"/>
        <end position="201"/>
    </location>
</feature>
<dbReference type="Pfam" id="PF08534">
    <property type="entry name" value="Redoxin"/>
    <property type="match status" value="1"/>
</dbReference>
<organism evidence="3 4">
    <name type="scientific">Gracilimonas sediminicola</name>
    <dbReference type="NCBI Taxonomy" id="2952158"/>
    <lineage>
        <taxon>Bacteria</taxon>
        <taxon>Pseudomonadati</taxon>
        <taxon>Balneolota</taxon>
        <taxon>Balneolia</taxon>
        <taxon>Balneolales</taxon>
        <taxon>Balneolaceae</taxon>
        <taxon>Gracilimonas</taxon>
    </lineage>
</organism>
<comment type="caution">
    <text evidence="3">The sequence shown here is derived from an EMBL/GenBank/DDBJ whole genome shotgun (WGS) entry which is preliminary data.</text>
</comment>
<dbReference type="RefSeq" id="WP_255134059.1">
    <property type="nucleotide sequence ID" value="NZ_JANDBC010000001.1"/>
</dbReference>
<dbReference type="GO" id="GO:0016491">
    <property type="term" value="F:oxidoreductase activity"/>
    <property type="evidence" value="ECO:0007669"/>
    <property type="project" value="InterPro"/>
</dbReference>
<reference evidence="3" key="1">
    <citation type="submission" date="2022-06" db="EMBL/GenBank/DDBJ databases">
        <title>Gracilimonas sp. CAU 1638 isolated from sea sediment.</title>
        <authorList>
            <person name="Kim W."/>
        </authorList>
    </citation>
    <scope>NUCLEOTIDE SEQUENCE</scope>
    <source>
        <strain evidence="3">CAU 1638</strain>
    </source>
</reference>
<dbReference type="Gene3D" id="3.40.30.10">
    <property type="entry name" value="Glutaredoxin"/>
    <property type="match status" value="1"/>
</dbReference>
<dbReference type="AlphaFoldDB" id="A0A9X2REU4"/>
<dbReference type="EMBL" id="JANDBC010000001">
    <property type="protein sequence ID" value="MCP9291267.1"/>
    <property type="molecule type" value="Genomic_DNA"/>
</dbReference>
<dbReference type="InterPro" id="IPR013740">
    <property type="entry name" value="Redoxin"/>
</dbReference>
<dbReference type="Proteomes" id="UP001139125">
    <property type="component" value="Unassembled WGS sequence"/>
</dbReference>
<dbReference type="InterPro" id="IPR013766">
    <property type="entry name" value="Thioredoxin_domain"/>
</dbReference>
<accession>A0A9X2REU4</accession>